<evidence type="ECO:0000313" key="1">
    <source>
        <dbReference type="EMBL" id="OOR72482.1"/>
    </source>
</evidence>
<organism evidence="1 2">
    <name type="scientific">Bacillus cereus</name>
    <dbReference type="NCBI Taxonomy" id="1396"/>
    <lineage>
        <taxon>Bacteria</taxon>
        <taxon>Bacillati</taxon>
        <taxon>Bacillota</taxon>
        <taxon>Bacilli</taxon>
        <taxon>Bacillales</taxon>
        <taxon>Bacillaceae</taxon>
        <taxon>Bacillus</taxon>
        <taxon>Bacillus cereus group</taxon>
    </lineage>
</organism>
<name>A0A9X6GE21_BACCE</name>
<protein>
    <submittedName>
        <fullName evidence="1">Uncharacterized protein</fullName>
    </submittedName>
</protein>
<accession>A0A9X6GE21</accession>
<reference evidence="1 2" key="1">
    <citation type="submission" date="2017-01" db="EMBL/GenBank/DDBJ databases">
        <title>Bacillus cereus isolates.</title>
        <authorList>
            <person name="Beno S.M."/>
        </authorList>
    </citation>
    <scope>NUCLEOTIDE SEQUENCE [LARGE SCALE GENOMIC DNA]</scope>
    <source>
        <strain evidence="1 2">FSL K6-1030</strain>
    </source>
</reference>
<dbReference type="AlphaFoldDB" id="A0A9X6GE21"/>
<sequence>MNKSYVSDSTHLLQEIDRKMSIIGSTLQQISESLITKEVYTIHYMLLEVSKSLLTLQQDPKMTTLAKELSLQLQDIQEQYKQLFAKKEKYP</sequence>
<dbReference type="RefSeq" id="WP_078187239.1">
    <property type="nucleotide sequence ID" value="NZ_MUAU01000116.1"/>
</dbReference>
<proteinExistence type="predicted"/>
<gene>
    <name evidence="1" type="ORF">BLX06_24560</name>
</gene>
<dbReference type="EMBL" id="MUAU01000116">
    <property type="protein sequence ID" value="OOR72482.1"/>
    <property type="molecule type" value="Genomic_DNA"/>
</dbReference>
<comment type="caution">
    <text evidence="1">The sequence shown here is derived from an EMBL/GenBank/DDBJ whole genome shotgun (WGS) entry which is preliminary data.</text>
</comment>
<dbReference type="Proteomes" id="UP000190641">
    <property type="component" value="Unassembled WGS sequence"/>
</dbReference>
<evidence type="ECO:0000313" key="2">
    <source>
        <dbReference type="Proteomes" id="UP000190641"/>
    </source>
</evidence>